<dbReference type="AlphaFoldDB" id="A0A6M0STT1"/>
<dbReference type="Pfam" id="PF01609">
    <property type="entry name" value="DDE_Tnp_1"/>
    <property type="match status" value="1"/>
</dbReference>
<dbReference type="NCBIfam" id="NF033592">
    <property type="entry name" value="transpos_IS4_1"/>
    <property type="match status" value="1"/>
</dbReference>
<reference evidence="2 3" key="1">
    <citation type="submission" date="2019-02" db="EMBL/GenBank/DDBJ databases">
        <title>Genome sequencing of Clostridium botulinum clinical isolates.</title>
        <authorList>
            <person name="Brunt J."/>
            <person name="Van Vliet A.H.M."/>
            <person name="Stringer S.C."/>
            <person name="Grant K.A."/>
            <person name="Carter A.C."/>
            <person name="Peck M.W."/>
        </authorList>
    </citation>
    <scope>NUCLEOTIDE SEQUENCE [LARGE SCALE GENOMIC DNA]</scope>
    <source>
        <strain evidence="2 3">R1125/03</strain>
    </source>
</reference>
<dbReference type="InterPro" id="IPR002559">
    <property type="entry name" value="Transposase_11"/>
</dbReference>
<organism evidence="2 3">
    <name type="scientific">Clostridium botulinum</name>
    <dbReference type="NCBI Taxonomy" id="1491"/>
    <lineage>
        <taxon>Bacteria</taxon>
        <taxon>Bacillati</taxon>
        <taxon>Bacillota</taxon>
        <taxon>Clostridia</taxon>
        <taxon>Eubacteriales</taxon>
        <taxon>Clostridiaceae</taxon>
        <taxon>Clostridium</taxon>
    </lineage>
</organism>
<comment type="caution">
    <text evidence="2">The sequence shown here is derived from an EMBL/GenBank/DDBJ whole genome shotgun (WGS) entry which is preliminary data.</text>
</comment>
<dbReference type="InterPro" id="IPR047952">
    <property type="entry name" value="Transpos_IS4"/>
</dbReference>
<evidence type="ECO:0000313" key="2">
    <source>
        <dbReference type="EMBL" id="NFA58909.1"/>
    </source>
</evidence>
<accession>A0A6M0STT1</accession>
<evidence type="ECO:0000259" key="1">
    <source>
        <dbReference type="Pfam" id="PF01609"/>
    </source>
</evidence>
<feature type="domain" description="Transposase IS4-like" evidence="1">
    <location>
        <begin position="132"/>
        <end position="241"/>
    </location>
</feature>
<dbReference type="GO" id="GO:0006313">
    <property type="term" value="P:DNA transposition"/>
    <property type="evidence" value="ECO:0007669"/>
    <property type="project" value="InterPro"/>
</dbReference>
<dbReference type="EMBL" id="SGJP01000001">
    <property type="protein sequence ID" value="NFA58909.1"/>
    <property type="molecule type" value="Genomic_DNA"/>
</dbReference>
<name>A0A6M0STT1_CLOBO</name>
<protein>
    <submittedName>
        <fullName evidence="2">IS4 family transposase</fullName>
    </submittedName>
</protein>
<sequence>MVYFYKNIKRRNAIYLKKISRKKTELIKEIFTKQFLESVARRTKFIQREGTLTAKSFVSLCAFYNNSICEASLSKQSTYLVTNEGVSISPQALYERFNKYAVEFLKSILKETLIRQNKILAKNENSIKRLFNRINVVDSTTFKLSDNLKKFYKGTGGHTANAAIKIQLQYDILSGQIFACDIEQAASSDSSYVGEVQKNIQPKDLILKDLGYFNMKDLDFIDKEAAFYISKVKKYTITYIKEEKNTPK</sequence>
<evidence type="ECO:0000313" key="3">
    <source>
        <dbReference type="Proteomes" id="UP000473089"/>
    </source>
</evidence>
<dbReference type="Proteomes" id="UP000473089">
    <property type="component" value="Unassembled WGS sequence"/>
</dbReference>
<dbReference type="SUPFAM" id="SSF53098">
    <property type="entry name" value="Ribonuclease H-like"/>
    <property type="match status" value="1"/>
</dbReference>
<dbReference type="GO" id="GO:0004803">
    <property type="term" value="F:transposase activity"/>
    <property type="evidence" value="ECO:0007669"/>
    <property type="project" value="InterPro"/>
</dbReference>
<gene>
    <name evidence="2" type="ORF">EXM42_00365</name>
</gene>
<dbReference type="InterPro" id="IPR012337">
    <property type="entry name" value="RNaseH-like_sf"/>
</dbReference>
<dbReference type="GO" id="GO:0003677">
    <property type="term" value="F:DNA binding"/>
    <property type="evidence" value="ECO:0007669"/>
    <property type="project" value="InterPro"/>
</dbReference>
<proteinExistence type="predicted"/>